<dbReference type="Proteomes" id="UP001255601">
    <property type="component" value="Unassembled WGS sequence"/>
</dbReference>
<evidence type="ECO:0000313" key="2">
    <source>
        <dbReference type="EMBL" id="MDR6102806.1"/>
    </source>
</evidence>
<organism evidence="2 3">
    <name type="scientific">Agrobacterium larrymoorei</name>
    <dbReference type="NCBI Taxonomy" id="160699"/>
    <lineage>
        <taxon>Bacteria</taxon>
        <taxon>Pseudomonadati</taxon>
        <taxon>Pseudomonadota</taxon>
        <taxon>Alphaproteobacteria</taxon>
        <taxon>Hyphomicrobiales</taxon>
        <taxon>Rhizobiaceae</taxon>
        <taxon>Rhizobium/Agrobacterium group</taxon>
        <taxon>Agrobacterium</taxon>
    </lineage>
</organism>
<name>A0AAJ2ES72_9HYPH</name>
<accession>A0AAJ2ES72</accession>
<sequence length="189" mass="20256">MTCYFSPSEKAFYDTAIPVEIPADAVRVSEEEQAALLEAINGGGSFEMVSGRPVAIPYVASFEEKKAAKIASVNQLLAVKMATGYQLPGGLHIAVNDSVERRLTSMGTTAGFAVLGIAAWPDEYKRGWITETNVRYPLPKPEDGVALATAVGTFSAALIQYARDVKDLILATDDDETLAAININDGWPE</sequence>
<gene>
    <name evidence="2" type="ORF">QE369_003003</name>
</gene>
<protein>
    <recommendedName>
        <fullName evidence="1">DUF4376 domain-containing protein</fullName>
    </recommendedName>
</protein>
<dbReference type="AlphaFoldDB" id="A0AAJ2ES72"/>
<proteinExistence type="predicted"/>
<evidence type="ECO:0000259" key="1">
    <source>
        <dbReference type="Pfam" id="PF14301"/>
    </source>
</evidence>
<evidence type="ECO:0000313" key="3">
    <source>
        <dbReference type="Proteomes" id="UP001255601"/>
    </source>
</evidence>
<dbReference type="EMBL" id="JAVIZC010000003">
    <property type="protein sequence ID" value="MDR6102806.1"/>
    <property type="molecule type" value="Genomic_DNA"/>
</dbReference>
<feature type="domain" description="DUF4376" evidence="1">
    <location>
        <begin position="65"/>
        <end position="176"/>
    </location>
</feature>
<reference evidence="2" key="1">
    <citation type="submission" date="2023-08" db="EMBL/GenBank/DDBJ databases">
        <title>Functional and genomic diversity of the sorghum phyllosphere microbiome.</title>
        <authorList>
            <person name="Shade A."/>
        </authorList>
    </citation>
    <scope>NUCLEOTIDE SEQUENCE</scope>
    <source>
        <strain evidence="2">SORGH_AS_0974</strain>
    </source>
</reference>
<comment type="caution">
    <text evidence="2">The sequence shown here is derived from an EMBL/GenBank/DDBJ whole genome shotgun (WGS) entry which is preliminary data.</text>
</comment>
<dbReference type="RefSeq" id="WP_309771391.1">
    <property type="nucleotide sequence ID" value="NZ_JAVIZC010000003.1"/>
</dbReference>
<dbReference type="Pfam" id="PF14301">
    <property type="entry name" value="DUF4376"/>
    <property type="match status" value="1"/>
</dbReference>
<dbReference type="InterPro" id="IPR025484">
    <property type="entry name" value="DUF4376"/>
</dbReference>